<feature type="coiled-coil region" evidence="1">
    <location>
        <begin position="187"/>
        <end position="224"/>
    </location>
</feature>
<gene>
    <name evidence="3" type="ORF">HMPREF9451_01357</name>
</gene>
<dbReference type="AlphaFoldDB" id="K0YK25"/>
<keyword evidence="2" id="KW-1133">Transmembrane helix</keyword>
<evidence type="ECO:0000313" key="4">
    <source>
        <dbReference type="Proteomes" id="UP000006069"/>
    </source>
</evidence>
<evidence type="ECO:0008006" key="5">
    <source>
        <dbReference type="Google" id="ProtNLM"/>
    </source>
</evidence>
<name>K0YK25_9ACTN</name>
<evidence type="ECO:0000256" key="1">
    <source>
        <dbReference type="SAM" id="Coils"/>
    </source>
</evidence>
<keyword evidence="2" id="KW-0812">Transmembrane</keyword>
<dbReference type="Proteomes" id="UP000006069">
    <property type="component" value="Unassembled WGS sequence"/>
</dbReference>
<sequence>MTRGRVKENGTRRYPTEWFRGESGYTTLGAACAILAACSLAFFCAWFSRSYSRAAGVQAVADAAALAAENEVAEFVIAVRVADATLLSMSLTGLTLVGVGTICCCVPPAASAGKTLIDTGTRILEKRDDVAETARKTLSAMQDALPAAALLQAETLVQENAEELGGNAVAYAELVPSTGEEISIGDVQSARLAAEEAQDKSDQITEAAQKASEAQDRADEALNEGYLHDCGNAPGYCMYERADKLAMLPSSENPMFHSVNTWSFSVALERAKAYYRFRSVHETPEGESLEEQAKSALRVRFYEFASAELDKGYVREGEGSAPDIELPLLPSNTSEMKETSLYTEVAYPVANGNLHAWSGCPEAAGSGGLGSLAQQDEGLYGVCPTCDFDAVSLGKVAAASTSIENGFEYHYEKVAKAARDYEEAAGEAFVAEHEAKEGAQGVFDKISEALGELAGSRIEAYPPGRFGALAAIAFDAEKEGDVPFVSVVQQTGSFAAVSAAVLAEDQEEDVLSSLLDGIADEVGPPLSDAAPAVLSLWNSMLEAYAAGTDGLLGAVEKLIGSIPLIGSTGLGTWASGALKDGIESAGLEPANTLSAKPFVSNTVHVAQRGDGVIAQAILAAKGG</sequence>
<dbReference type="PATRIC" id="fig|742818.3.peg.1425"/>
<accession>K0YK25</accession>
<protein>
    <recommendedName>
        <fullName evidence="5">Molybdenum cofactor biosynthesis enzyme</fullName>
    </recommendedName>
</protein>
<dbReference type="HOGENOM" id="CLU_400990_0_0_11"/>
<keyword evidence="2" id="KW-0472">Membrane</keyword>
<dbReference type="eggNOG" id="ENOG5033SKX">
    <property type="taxonomic scope" value="Bacteria"/>
</dbReference>
<keyword evidence="1" id="KW-0175">Coiled coil</keyword>
<proteinExistence type="predicted"/>
<keyword evidence="4" id="KW-1185">Reference proteome</keyword>
<reference evidence="3 4" key="1">
    <citation type="submission" date="2012-08" db="EMBL/GenBank/DDBJ databases">
        <title>The Genome Sequence of Slackia piriformis YIT 12062.</title>
        <authorList>
            <consortium name="The Broad Institute Genome Sequencing Platform"/>
            <person name="Earl A."/>
            <person name="Ward D."/>
            <person name="Feldgarden M."/>
            <person name="Gevers D."/>
            <person name="Morotomi M."/>
            <person name="Walker B."/>
            <person name="Young S.K."/>
            <person name="Zeng Q."/>
            <person name="Gargeya S."/>
            <person name="Fitzgerald M."/>
            <person name="Haas B."/>
            <person name="Abouelleil A."/>
            <person name="Alvarado L."/>
            <person name="Arachchi H.M."/>
            <person name="Berlin A.M."/>
            <person name="Chapman S.B."/>
            <person name="Goldberg J."/>
            <person name="Griggs A."/>
            <person name="Gujja S."/>
            <person name="Hansen M."/>
            <person name="Howarth C."/>
            <person name="Imamovic A."/>
            <person name="Larimer J."/>
            <person name="McCowen C."/>
            <person name="Montmayeur A."/>
            <person name="Murphy C."/>
            <person name="Neiman D."/>
            <person name="Pearson M."/>
            <person name="Priest M."/>
            <person name="Roberts A."/>
            <person name="Saif S."/>
            <person name="Shea T."/>
            <person name="Sisk P."/>
            <person name="Sykes S."/>
            <person name="Wortman J."/>
            <person name="Nusbaum C."/>
            <person name="Birren B."/>
        </authorList>
    </citation>
    <scope>NUCLEOTIDE SEQUENCE [LARGE SCALE GENOMIC DNA]</scope>
    <source>
        <strain evidence="3 4">YIT 12062</strain>
    </source>
</reference>
<evidence type="ECO:0000256" key="2">
    <source>
        <dbReference type="SAM" id="Phobius"/>
    </source>
</evidence>
<dbReference type="EMBL" id="ADMD01000007">
    <property type="protein sequence ID" value="EJZ83836.1"/>
    <property type="molecule type" value="Genomic_DNA"/>
</dbReference>
<dbReference type="InParanoid" id="K0YK25"/>
<evidence type="ECO:0000313" key="3">
    <source>
        <dbReference type="EMBL" id="EJZ83836.1"/>
    </source>
</evidence>
<comment type="caution">
    <text evidence="3">The sequence shown here is derived from an EMBL/GenBank/DDBJ whole genome shotgun (WGS) entry which is preliminary data.</text>
</comment>
<feature type="transmembrane region" description="Helical" evidence="2">
    <location>
        <begin position="25"/>
        <end position="47"/>
    </location>
</feature>
<organism evidence="3 4">
    <name type="scientific">Slackia piriformis YIT 12062</name>
    <dbReference type="NCBI Taxonomy" id="742818"/>
    <lineage>
        <taxon>Bacteria</taxon>
        <taxon>Bacillati</taxon>
        <taxon>Actinomycetota</taxon>
        <taxon>Coriobacteriia</taxon>
        <taxon>Eggerthellales</taxon>
        <taxon>Eggerthellaceae</taxon>
        <taxon>Slackia</taxon>
    </lineage>
</organism>